<dbReference type="EMBL" id="CP061813">
    <property type="protein sequence ID" value="QOD61010.1"/>
    <property type="molecule type" value="Genomic_DNA"/>
</dbReference>
<organism evidence="1 2">
    <name type="scientific">Polaribacter haliotis</name>
    <dbReference type="NCBI Taxonomy" id="1888915"/>
    <lineage>
        <taxon>Bacteria</taxon>
        <taxon>Pseudomonadati</taxon>
        <taxon>Bacteroidota</taxon>
        <taxon>Flavobacteriia</taxon>
        <taxon>Flavobacteriales</taxon>
        <taxon>Flavobacteriaceae</taxon>
    </lineage>
</organism>
<dbReference type="Proteomes" id="UP000516764">
    <property type="component" value="Chromosome"/>
</dbReference>
<reference evidence="1 2" key="1">
    <citation type="journal article" date="2016" name="Int. J. Syst. Evol. Microbiol.">
        <title>Polaribacter haliotis sp. nov., isolated from the gut of abalone Haliotis discus hannai.</title>
        <authorList>
            <person name="Kim Y.O."/>
            <person name="Park I.S."/>
            <person name="Park S."/>
            <person name="Nam B.H."/>
            <person name="Park J.M."/>
            <person name="Kim D.G."/>
            <person name="Yoon J.H."/>
        </authorList>
    </citation>
    <scope>NUCLEOTIDE SEQUENCE [LARGE SCALE GENOMIC DNA]</scope>
    <source>
        <strain evidence="1 2">KCTC 52418</strain>
    </source>
</reference>
<proteinExistence type="predicted"/>
<accession>A0A7L8AGC5</accession>
<gene>
    <name evidence="1" type="ORF">H9I45_00810</name>
</gene>
<evidence type="ECO:0000313" key="1">
    <source>
        <dbReference type="EMBL" id="QOD61010.1"/>
    </source>
</evidence>
<evidence type="ECO:0000313" key="2">
    <source>
        <dbReference type="Proteomes" id="UP000516764"/>
    </source>
</evidence>
<dbReference type="KEGG" id="phal:H9I45_00810"/>
<name>A0A7L8AGC5_9FLAO</name>
<protein>
    <submittedName>
        <fullName evidence="1">Uncharacterized protein</fullName>
    </submittedName>
</protein>
<keyword evidence="2" id="KW-1185">Reference proteome</keyword>
<dbReference type="RefSeq" id="WP_088355070.1">
    <property type="nucleotide sequence ID" value="NZ_CP061813.1"/>
</dbReference>
<dbReference type="AlphaFoldDB" id="A0A7L8AGC5"/>
<sequence>MSIREFEKELVKAPFLGKPHYPISGLDQLGLNLTSERVFDLLLPGLNNVTQRIRYYSFYCWFFDWYATSIRNTSKKNQNKFLRRAEFLLALISAHKKQSGVPGISKALTIYELNNDVINLIEGTQEGKSSEGSYWKNPRGVLGQYYISSIKELGILRDQGNIEGLYIRTDFKHESKISGKLLADSFKKNTKNTLPIFIEAIESNSVSKNDLEKLSNDFNMVIVPFNSDEQELLWKLFSGTDRPKEKKDVFFRKATIQLLLESSNLQEPTEKFNQLDVPLTIYSKGWNEDKILAEKLWYFFIMEQFWSVANTGCLDAFLEILNDKSNNSWISEVTFTENLIQEIENYFEKENIDIEKDLFFKTELSDLTIQHLVELSKKEKDAYQKIIYALLAIQKLFVENNSIQDELLKISNSFNIHTSGSFLQTMTEFKDKENISIKKFITYFLTNKIINRHYFVALKKLNDTQNSAKFYRDEGLIRFVDSFIYDYSSPRIHTLYGFMQDLNIIEKEKIELTVLGKEKLNSLTYEN</sequence>
<dbReference type="OrthoDB" id="1078940at2"/>